<organism evidence="1 2">
    <name type="scientific">Alkalimonas cellulosilytica</name>
    <dbReference type="NCBI Taxonomy" id="3058395"/>
    <lineage>
        <taxon>Bacteria</taxon>
        <taxon>Pseudomonadati</taxon>
        <taxon>Pseudomonadota</taxon>
        <taxon>Gammaproteobacteria</taxon>
        <taxon>Alkalimonas</taxon>
    </lineage>
</organism>
<proteinExistence type="predicted"/>
<dbReference type="EMBL" id="JAUHLI010000005">
    <property type="protein sequence ID" value="MEE2001146.1"/>
    <property type="molecule type" value="Genomic_DNA"/>
</dbReference>
<gene>
    <name evidence="1" type="ORF">QWY20_06740</name>
</gene>
<evidence type="ECO:0000313" key="2">
    <source>
        <dbReference type="Proteomes" id="UP001336314"/>
    </source>
</evidence>
<accession>A0ABU7J3T8</accession>
<reference evidence="1 2" key="1">
    <citation type="submission" date="2023-07" db="EMBL/GenBank/DDBJ databases">
        <title>Alkalimonas sp., MEB108 novel, alkaliphilic bacterium isolated from Lonar Lake, India.</title>
        <authorList>
            <person name="Joshi A."/>
            <person name="Thite S."/>
        </authorList>
    </citation>
    <scope>NUCLEOTIDE SEQUENCE [LARGE SCALE GENOMIC DNA]</scope>
    <source>
        <strain evidence="1 2">MEB108</strain>
    </source>
</reference>
<dbReference type="InterPro" id="IPR007338">
    <property type="entry name" value="DUF416"/>
</dbReference>
<sequence length="207" mass="23539">MKATNFQRLRELGFYQQVAVAATLMERMLPNYQLFSEVMDYGDASVLRHTLDLIWEFLAVKKAKINFARLGDELAEITPEINHFDCFGVYPAVDTATALDALINGIEQRDAVELINVAKISQASVARLIEHESAELDITSEAELKQHVRKHPLMQYEMDCLAELIELVAEIPQFDWQQVKKLRLWVAEQGVSNLGMELTVEDGTDEQ</sequence>
<keyword evidence="2" id="KW-1185">Reference proteome</keyword>
<name>A0ABU7J3T8_9GAMM</name>
<protein>
    <submittedName>
        <fullName evidence="1">YjaG family protein</fullName>
    </submittedName>
</protein>
<dbReference type="InterPro" id="IPR023381">
    <property type="entry name" value="YP001051499.1-like_dom_sf"/>
</dbReference>
<evidence type="ECO:0000313" key="1">
    <source>
        <dbReference type="EMBL" id="MEE2001146.1"/>
    </source>
</evidence>
<dbReference type="RefSeq" id="WP_330128262.1">
    <property type="nucleotide sequence ID" value="NZ_JAUHLI010000005.1"/>
</dbReference>
<dbReference type="Pfam" id="PF04222">
    <property type="entry name" value="DUF416"/>
    <property type="match status" value="1"/>
</dbReference>
<dbReference type="Gene3D" id="1.20.1590.10">
    <property type="entry name" value="YP_001051499.1 domain like"/>
    <property type="match status" value="1"/>
</dbReference>
<comment type="caution">
    <text evidence="1">The sequence shown here is derived from an EMBL/GenBank/DDBJ whole genome shotgun (WGS) entry which is preliminary data.</text>
</comment>
<dbReference type="Proteomes" id="UP001336314">
    <property type="component" value="Unassembled WGS sequence"/>
</dbReference>